<dbReference type="EMBL" id="JARKIF010000023">
    <property type="protein sequence ID" value="KAJ7616110.1"/>
    <property type="molecule type" value="Genomic_DNA"/>
</dbReference>
<organism evidence="1 2">
    <name type="scientific">Roridomyces roridus</name>
    <dbReference type="NCBI Taxonomy" id="1738132"/>
    <lineage>
        <taxon>Eukaryota</taxon>
        <taxon>Fungi</taxon>
        <taxon>Dikarya</taxon>
        <taxon>Basidiomycota</taxon>
        <taxon>Agaricomycotina</taxon>
        <taxon>Agaricomycetes</taxon>
        <taxon>Agaricomycetidae</taxon>
        <taxon>Agaricales</taxon>
        <taxon>Marasmiineae</taxon>
        <taxon>Mycenaceae</taxon>
        <taxon>Roridomyces</taxon>
    </lineage>
</organism>
<name>A0AAD7BC33_9AGAR</name>
<accession>A0AAD7BC33</accession>
<dbReference type="Proteomes" id="UP001221142">
    <property type="component" value="Unassembled WGS sequence"/>
</dbReference>
<sequence>MLGSELGASAKLRRCRRFDIRASTDPHHSLPTKPRIRWRHPSDSCVYGYMCYSSVINARRRCLLSLLFLPWYRTLASILWSHFGSLSLCTAGGDVGHLRATFYALFSVFLALQVPHIFDIGVSDASAPYTPATSSPRVRSPALSTSHWADVAGVTWSADFFPIPFVFTTRLCIPLNYAM</sequence>
<proteinExistence type="predicted"/>
<evidence type="ECO:0000313" key="2">
    <source>
        <dbReference type="Proteomes" id="UP001221142"/>
    </source>
</evidence>
<dbReference type="AlphaFoldDB" id="A0AAD7BC33"/>
<protein>
    <submittedName>
        <fullName evidence="1">Uncharacterized protein</fullName>
    </submittedName>
</protein>
<gene>
    <name evidence="1" type="ORF">FB45DRAFT_1035263</name>
</gene>
<reference evidence="1" key="1">
    <citation type="submission" date="2023-03" db="EMBL/GenBank/DDBJ databases">
        <title>Massive genome expansion in bonnet fungi (Mycena s.s.) driven by repeated elements and novel gene families across ecological guilds.</title>
        <authorList>
            <consortium name="Lawrence Berkeley National Laboratory"/>
            <person name="Harder C.B."/>
            <person name="Miyauchi S."/>
            <person name="Viragh M."/>
            <person name="Kuo A."/>
            <person name="Thoen E."/>
            <person name="Andreopoulos B."/>
            <person name="Lu D."/>
            <person name="Skrede I."/>
            <person name="Drula E."/>
            <person name="Henrissat B."/>
            <person name="Morin E."/>
            <person name="Kohler A."/>
            <person name="Barry K."/>
            <person name="LaButti K."/>
            <person name="Morin E."/>
            <person name="Salamov A."/>
            <person name="Lipzen A."/>
            <person name="Mereny Z."/>
            <person name="Hegedus B."/>
            <person name="Baldrian P."/>
            <person name="Stursova M."/>
            <person name="Weitz H."/>
            <person name="Taylor A."/>
            <person name="Grigoriev I.V."/>
            <person name="Nagy L.G."/>
            <person name="Martin F."/>
            <person name="Kauserud H."/>
        </authorList>
    </citation>
    <scope>NUCLEOTIDE SEQUENCE</scope>
    <source>
        <strain evidence="1">9284</strain>
    </source>
</reference>
<evidence type="ECO:0000313" key="1">
    <source>
        <dbReference type="EMBL" id="KAJ7616110.1"/>
    </source>
</evidence>
<keyword evidence="2" id="KW-1185">Reference proteome</keyword>
<comment type="caution">
    <text evidence="1">The sequence shown here is derived from an EMBL/GenBank/DDBJ whole genome shotgun (WGS) entry which is preliminary data.</text>
</comment>